<dbReference type="Pfam" id="PF16784">
    <property type="entry name" value="HNHc_6"/>
    <property type="match status" value="1"/>
</dbReference>
<proteinExistence type="predicted"/>
<protein>
    <submittedName>
        <fullName evidence="1">Phage protein</fullName>
    </submittedName>
</protein>
<organism evidence="1">
    <name type="scientific">Ligilactobacillus salivarius cp400</name>
    <dbReference type="NCBI Taxonomy" id="1273133"/>
    <lineage>
        <taxon>Bacteria</taxon>
        <taxon>Bacillati</taxon>
        <taxon>Bacillota</taxon>
        <taxon>Bacilli</taxon>
        <taxon>Lactobacillales</taxon>
        <taxon>Lactobacillaceae</taxon>
        <taxon>Ligilactobacillus</taxon>
    </lineage>
</organism>
<name>V6DM30_9LACO</name>
<sequence length="233" mass="26849">MFGKLVGIQGNVLKIALDEDLNTFKVNRYANGKQPTVELEIADNRKISPEQRKKIFALINDLCSYTGDVPDYWESVFKYQVRETFGVPEFSLSDCSVTVANYMILVILNFLFEEDIPFKTKTWDSLPNEFPKQMLCLKNRRCVLCGKRADIAHYHAVGAGRNRNKINHVGNYIMTLCREHHTEQHKMGVKSFFMKYHIKPIKVTEDIAKQLNLGVISNVRQASNRKSSEENEI</sequence>
<dbReference type="InterPro" id="IPR041242">
    <property type="entry name" value="HNHc_6"/>
</dbReference>
<dbReference type="AlphaFoldDB" id="V6DM30"/>
<evidence type="ECO:0000313" key="1">
    <source>
        <dbReference type="EMBL" id="CDK35072.1"/>
    </source>
</evidence>
<reference evidence="1" key="1">
    <citation type="submission" date="2013-10" db="EMBL/GenBank/DDBJ databases">
        <authorList>
            <person name="Crossman L."/>
        </authorList>
    </citation>
    <scope>NUCLEOTIDE SEQUENCE</scope>
</reference>
<accession>V6DM30</accession>
<reference evidence="1" key="2">
    <citation type="journal article" date="2014" name="Genome Announc.">
        <title>Draft Genome Sequence of a Novel Lactobacillus salivarius Strain Isolated from Piglet.</title>
        <authorList>
            <person name="Mackenzie D.A."/>
            <person name="McLay K."/>
            <person name="Roos S."/>
            <person name="Walter J."/>
            <person name="Swarbreck D."/>
            <person name="Drou N."/>
            <person name="Crossman L.C."/>
            <person name="Juge N."/>
        </authorList>
    </citation>
    <scope>NUCLEOTIDE SEQUENCE [LARGE SCALE GENOMIC DNA]</scope>
    <source>
        <strain>cp400</strain>
    </source>
</reference>
<comment type="caution">
    <text evidence="1">The sequence shown here is derived from an EMBL/GenBank/DDBJ whole genome shotgun (WGS) entry which is preliminary data.</text>
</comment>
<gene>
    <name evidence="1" type="ORF">LSCP400_08781</name>
</gene>
<dbReference type="EMBL" id="CBVR010000010">
    <property type="protein sequence ID" value="CDK35072.1"/>
    <property type="molecule type" value="Genomic_DNA"/>
</dbReference>